<dbReference type="InterPro" id="IPR050863">
    <property type="entry name" value="CenT-Element_Derived"/>
</dbReference>
<evidence type="ECO:0000259" key="2">
    <source>
        <dbReference type="Pfam" id="PF03184"/>
    </source>
</evidence>
<dbReference type="GO" id="GO:0005634">
    <property type="term" value="C:nucleus"/>
    <property type="evidence" value="ECO:0007669"/>
    <property type="project" value="TreeGrafter"/>
</dbReference>
<reference evidence="3" key="1">
    <citation type="submission" date="2016-04" db="EMBL/GenBank/DDBJ databases">
        <authorList>
            <person name="Nguyen H.D."/>
            <person name="Samba Siva P."/>
            <person name="Cullis J."/>
            <person name="Levesque C.A."/>
            <person name="Hambleton S."/>
        </authorList>
    </citation>
    <scope>NUCLEOTIDE SEQUENCE</scope>
    <source>
        <strain evidence="3">DAOMC 236416</strain>
    </source>
</reference>
<protein>
    <recommendedName>
        <fullName evidence="2">DDE-1 domain-containing protein</fullName>
    </recommendedName>
</protein>
<keyword evidence="4" id="KW-1185">Reference proteome</keyword>
<feature type="compositionally biased region" description="Polar residues" evidence="1">
    <location>
        <begin position="150"/>
        <end position="159"/>
    </location>
</feature>
<evidence type="ECO:0000313" key="3">
    <source>
        <dbReference type="EMBL" id="KAE8248978.1"/>
    </source>
</evidence>
<organism evidence="3 4">
    <name type="scientific">Tilletia indica</name>
    <dbReference type="NCBI Taxonomy" id="43049"/>
    <lineage>
        <taxon>Eukaryota</taxon>
        <taxon>Fungi</taxon>
        <taxon>Dikarya</taxon>
        <taxon>Basidiomycota</taxon>
        <taxon>Ustilaginomycotina</taxon>
        <taxon>Exobasidiomycetes</taxon>
        <taxon>Tilletiales</taxon>
        <taxon>Tilletiaceae</taxon>
        <taxon>Tilletia</taxon>
    </lineage>
</organism>
<dbReference type="Pfam" id="PF03184">
    <property type="entry name" value="DDE_1"/>
    <property type="match status" value="1"/>
</dbReference>
<dbReference type="PANTHER" id="PTHR19303">
    <property type="entry name" value="TRANSPOSON"/>
    <property type="match status" value="1"/>
</dbReference>
<sequence length="244" mass="27186">MQQQNRKVVLLIDNASSHKAEVELQSTTIRFLPPNTTSVLQPLDQGIIRSFKAHYRKIYYTELLQRMETENREEAVQAWNILDAVLASVDAWTNGVTASTVANCFKHAQIKESTPTNAQAMPTDTHASVRGESPEPELPPREEDSDDSSATAVQSSSEPGLQGRPQVERDLANVIAKLGYTNRMSIDFLLDHPQERQVETQPTEDEIVEAVLCKEEEETEEDIVDMGGWKPKTAVSDKAVLEAV</sequence>
<dbReference type="GO" id="GO:0003677">
    <property type="term" value="F:DNA binding"/>
    <property type="evidence" value="ECO:0007669"/>
    <property type="project" value="TreeGrafter"/>
</dbReference>
<feature type="domain" description="DDE-1" evidence="2">
    <location>
        <begin position="2"/>
        <end position="105"/>
    </location>
</feature>
<dbReference type="AlphaFoldDB" id="A0A8T8SVJ1"/>
<proteinExistence type="predicted"/>
<comment type="caution">
    <text evidence="3">The sequence shown here is derived from an EMBL/GenBank/DDBJ whole genome shotgun (WGS) entry which is preliminary data.</text>
</comment>
<feature type="region of interest" description="Disordered" evidence="1">
    <location>
        <begin position="113"/>
        <end position="167"/>
    </location>
</feature>
<feature type="compositionally biased region" description="Basic and acidic residues" evidence="1">
    <location>
        <begin position="127"/>
        <end position="142"/>
    </location>
</feature>
<accession>A0A8T8SVJ1</accession>
<feature type="compositionally biased region" description="Polar residues" evidence="1">
    <location>
        <begin position="113"/>
        <end position="126"/>
    </location>
</feature>
<gene>
    <name evidence="3" type="ORF">A4X13_0g5392</name>
</gene>
<evidence type="ECO:0000256" key="1">
    <source>
        <dbReference type="SAM" id="MobiDB-lite"/>
    </source>
</evidence>
<dbReference type="PANTHER" id="PTHR19303:SF73">
    <property type="entry name" value="PROTEIN PDC2"/>
    <property type="match status" value="1"/>
</dbReference>
<dbReference type="InterPro" id="IPR004875">
    <property type="entry name" value="DDE_SF_endonuclease_dom"/>
</dbReference>
<evidence type="ECO:0000313" key="4">
    <source>
        <dbReference type="Proteomes" id="UP000077521"/>
    </source>
</evidence>
<dbReference type="Proteomes" id="UP000077521">
    <property type="component" value="Unassembled WGS sequence"/>
</dbReference>
<reference evidence="3" key="2">
    <citation type="journal article" date="2019" name="IMA Fungus">
        <title>Genome sequencing and comparison of five Tilletia species to identify candidate genes for the detection of regulated species infecting wheat.</title>
        <authorList>
            <person name="Nguyen H.D.T."/>
            <person name="Sultana T."/>
            <person name="Kesanakurti P."/>
            <person name="Hambleton S."/>
        </authorList>
    </citation>
    <scope>NUCLEOTIDE SEQUENCE</scope>
    <source>
        <strain evidence="3">DAOMC 236416</strain>
    </source>
</reference>
<name>A0A8T8SVJ1_9BASI</name>
<dbReference type="EMBL" id="LWDF02000417">
    <property type="protein sequence ID" value="KAE8248978.1"/>
    <property type="molecule type" value="Genomic_DNA"/>
</dbReference>